<keyword evidence="4 7" id="KW-0812">Transmembrane</keyword>
<evidence type="ECO:0000256" key="6">
    <source>
        <dbReference type="ARBA" id="ARBA00023136"/>
    </source>
</evidence>
<dbReference type="EMBL" id="FQTW01000003">
    <property type="protein sequence ID" value="SHE64070.1"/>
    <property type="molecule type" value="Genomic_DNA"/>
</dbReference>
<dbReference type="InterPro" id="IPR050833">
    <property type="entry name" value="Poly_Biosynth_Transport"/>
</dbReference>
<dbReference type="Proteomes" id="UP000184462">
    <property type="component" value="Unassembled WGS sequence"/>
</dbReference>
<sequence length="477" mass="54073">MLKQKALGGVAWSAVENLSSQVITFGVGIILARLLTPEEFGLIGMITIFIGISQVLINSGISDALIRKKNPDDDYYNTAFLFNAGVSITLYAVLYFTAPFIAEFYEKPILTDIIRLLSFTLIINALTLVQRAQVTKAINFKALAKLTLFSSLLSGGVAVVLAYLDYGVWSLVWKNIIASLLTLLAFWHLTKWLPSLRFDKESFKDMFGFGNKLMFLGLIDTAYKNMYFLIIGKYFSAADLGQYTRAETFKRLPSYTLTQIIQRVTYPVLSEIQDDDKRLKNAYQQILKATMLVSITGMFLLSFIAKDLTVVLMGQQWELAGEYLSILCFSGLFYPLDALNSNILKVKKQSGKILKIGIYRKFLAIPLIATLIFYGIEPFLYGLILYEFFCFLLISSYSKKLIDYSSVQQLKDISIILIINTVVYFFVFVNFSDIVVYSLIYKLAFYCFILTILLGVFFKKDILAFKAIIKDGKKKHS</sequence>
<keyword evidence="5 7" id="KW-1133">Transmembrane helix</keyword>
<dbReference type="PANTHER" id="PTHR30250:SF10">
    <property type="entry name" value="LIPOPOLYSACCHARIDE BIOSYNTHESIS PROTEIN WZXC"/>
    <property type="match status" value="1"/>
</dbReference>
<feature type="transmembrane region" description="Helical" evidence="7">
    <location>
        <begin position="113"/>
        <end position="130"/>
    </location>
</feature>
<comment type="similarity">
    <text evidence="2">Belongs to the polysaccharide synthase family.</text>
</comment>
<keyword evidence="9" id="KW-1185">Reference proteome</keyword>
<dbReference type="PANTHER" id="PTHR30250">
    <property type="entry name" value="PST FAMILY PREDICTED COLANIC ACID TRANSPORTER"/>
    <property type="match status" value="1"/>
</dbReference>
<organism evidence="8 9">
    <name type="scientific">Psychroflexus salarius</name>
    <dbReference type="NCBI Taxonomy" id="1155689"/>
    <lineage>
        <taxon>Bacteria</taxon>
        <taxon>Pseudomonadati</taxon>
        <taxon>Bacteroidota</taxon>
        <taxon>Flavobacteriia</taxon>
        <taxon>Flavobacteriales</taxon>
        <taxon>Flavobacteriaceae</taxon>
        <taxon>Psychroflexus</taxon>
    </lineage>
</organism>
<dbReference type="RefSeq" id="WP_073192692.1">
    <property type="nucleotide sequence ID" value="NZ_FQTW01000003.1"/>
</dbReference>
<feature type="transmembrane region" description="Helical" evidence="7">
    <location>
        <begin position="176"/>
        <end position="194"/>
    </location>
</feature>
<feature type="transmembrane region" description="Helical" evidence="7">
    <location>
        <begin position="142"/>
        <end position="164"/>
    </location>
</feature>
<evidence type="ECO:0000256" key="4">
    <source>
        <dbReference type="ARBA" id="ARBA00022692"/>
    </source>
</evidence>
<evidence type="ECO:0000256" key="2">
    <source>
        <dbReference type="ARBA" id="ARBA00007430"/>
    </source>
</evidence>
<dbReference type="AlphaFoldDB" id="A0A1M4V568"/>
<evidence type="ECO:0000256" key="1">
    <source>
        <dbReference type="ARBA" id="ARBA00004651"/>
    </source>
</evidence>
<evidence type="ECO:0000256" key="5">
    <source>
        <dbReference type="ARBA" id="ARBA00022989"/>
    </source>
</evidence>
<evidence type="ECO:0000313" key="8">
    <source>
        <dbReference type="EMBL" id="SHE64070.1"/>
    </source>
</evidence>
<feature type="transmembrane region" description="Helical" evidence="7">
    <location>
        <begin position="286"/>
        <end position="305"/>
    </location>
</feature>
<dbReference type="CDD" id="cd13127">
    <property type="entry name" value="MATE_tuaB_like"/>
    <property type="match status" value="1"/>
</dbReference>
<dbReference type="GO" id="GO:0005886">
    <property type="term" value="C:plasma membrane"/>
    <property type="evidence" value="ECO:0007669"/>
    <property type="project" value="UniProtKB-SubCell"/>
</dbReference>
<feature type="transmembrane region" description="Helical" evidence="7">
    <location>
        <begin position="434"/>
        <end position="458"/>
    </location>
</feature>
<feature type="transmembrane region" description="Helical" evidence="7">
    <location>
        <begin position="317"/>
        <end position="336"/>
    </location>
</feature>
<protein>
    <submittedName>
        <fullName evidence="8">Membrane protein involved in the export of O-antigen and teichoic acid</fullName>
    </submittedName>
</protein>
<feature type="transmembrane region" description="Helical" evidence="7">
    <location>
        <begin position="40"/>
        <end position="59"/>
    </location>
</feature>
<evidence type="ECO:0000256" key="3">
    <source>
        <dbReference type="ARBA" id="ARBA00022475"/>
    </source>
</evidence>
<dbReference type="OrthoDB" id="9770347at2"/>
<accession>A0A1M4V568</accession>
<feature type="transmembrane region" description="Helical" evidence="7">
    <location>
        <begin position="12"/>
        <end position="34"/>
    </location>
</feature>
<evidence type="ECO:0000313" key="9">
    <source>
        <dbReference type="Proteomes" id="UP000184462"/>
    </source>
</evidence>
<keyword evidence="6 7" id="KW-0472">Membrane</keyword>
<gene>
    <name evidence="8" type="ORF">SAMN05444278_103250</name>
</gene>
<proteinExistence type="inferred from homology"/>
<keyword evidence="3" id="KW-1003">Cell membrane</keyword>
<name>A0A1M4V568_9FLAO</name>
<feature type="transmembrane region" description="Helical" evidence="7">
    <location>
        <begin position="410"/>
        <end position="428"/>
    </location>
</feature>
<dbReference type="Pfam" id="PF13440">
    <property type="entry name" value="Polysacc_synt_3"/>
    <property type="match status" value="1"/>
</dbReference>
<comment type="subcellular location">
    <subcellularLocation>
        <location evidence="1">Cell membrane</location>
        <topology evidence="1">Multi-pass membrane protein</topology>
    </subcellularLocation>
</comment>
<evidence type="ECO:0000256" key="7">
    <source>
        <dbReference type="SAM" id="Phobius"/>
    </source>
</evidence>
<feature type="transmembrane region" description="Helical" evidence="7">
    <location>
        <begin position="80"/>
        <end position="101"/>
    </location>
</feature>
<feature type="transmembrane region" description="Helical" evidence="7">
    <location>
        <begin position="357"/>
        <end position="374"/>
    </location>
</feature>
<dbReference type="STRING" id="1155689.SAMN05444278_103250"/>
<reference evidence="8 9" key="1">
    <citation type="submission" date="2016-11" db="EMBL/GenBank/DDBJ databases">
        <authorList>
            <person name="Jaros S."/>
            <person name="Januszkiewicz K."/>
            <person name="Wedrychowicz H."/>
        </authorList>
    </citation>
    <scope>NUCLEOTIDE SEQUENCE [LARGE SCALE GENOMIC DNA]</scope>
    <source>
        <strain evidence="8 9">DSM 25661</strain>
    </source>
</reference>